<proteinExistence type="predicted"/>
<gene>
    <name evidence="2" type="ORF">SXIM_17720</name>
</gene>
<dbReference type="SUPFAM" id="SSF89372">
    <property type="entry name" value="Fucose-specific lectin"/>
    <property type="match status" value="1"/>
</dbReference>
<dbReference type="InterPro" id="IPR024078">
    <property type="entry name" value="LmbE-like_dom_sf"/>
</dbReference>
<protein>
    <recommendedName>
        <fullName evidence="4">LmbE family protein</fullName>
    </recommendedName>
</protein>
<name>A0A0F7CNM2_9ACTN</name>
<reference evidence="2" key="1">
    <citation type="submission" date="2019-08" db="EMBL/GenBank/DDBJ databases">
        <title>Complete genome sequence of a mangrove-derived Streptomyces xiamenensis.</title>
        <authorList>
            <person name="Xu J."/>
        </authorList>
    </citation>
    <scope>NUCLEOTIDE SEQUENCE</scope>
    <source>
        <strain evidence="2">318</strain>
    </source>
</reference>
<keyword evidence="3" id="KW-1185">Reference proteome</keyword>
<dbReference type="STRING" id="408015.SXIM_17720"/>
<evidence type="ECO:0000256" key="1">
    <source>
        <dbReference type="SAM" id="MobiDB-lite"/>
    </source>
</evidence>
<dbReference type="KEGG" id="sxi:SXIM_17720"/>
<sequence length="653" mass="68230">MSLSRRALLGGGLASVLGAATLIEALRPIPGGEDHDALPDPAENASVVQIIAHPDDDLYFMNPDVSCTLGGPAALTTVILTSGESNGVNGNGGPGRPSPSEGHERFARARQNGLRAAYAHMATGDHNSRWNSVILSTAGGFPAQCDTLLARPSLRLIWLQLREARKVSDEVPQSLRGLWRGQVGTLESLRARGSVVGEDFTVTGDQLTAALTGLLRASGPTHVRFQDPTPDRRPGKKVYADHQDHMYGARFAQLALERYAAQDPAHFSVQSYLGYRGGTLPPTLSPAAVEAKARTLHIYGGVGATCGDPDGCGDYKTGATPVLRWVPVMRDPREMGTDWLHRLDDDGVLACAVLSGRLALWRREAGETRWEGPELLPGTGIDDGLVMVRHPDGRPAVYGTRTVGGAPGDAGYRREVIASVGLGPWESLGAPGGTDAEASWQLSVPAVGVDAAGRVVVAVRNAEHGLSARTRDPGAGEWGPWQDLGGSNAGSRPVAATARDGRIRILVATHEKVLLWRQRADGGFGDPVDAGLPAVTGPLTARQAGAGVKLYFREPGTGALQTAVVDGVEGAKPQVTLMPGGVGCGPVAEADDALVAVRDEAGRVAVAVSPAPWVTESHMAVGNPAAVATARGRATVAYLGADARLRSTEFDTA</sequence>
<organism evidence="2 3">
    <name type="scientific">Streptomyces xiamenensis</name>
    <dbReference type="NCBI Taxonomy" id="408015"/>
    <lineage>
        <taxon>Bacteria</taxon>
        <taxon>Bacillati</taxon>
        <taxon>Actinomycetota</taxon>
        <taxon>Actinomycetes</taxon>
        <taxon>Kitasatosporales</taxon>
        <taxon>Streptomycetaceae</taxon>
        <taxon>Streptomyces</taxon>
    </lineage>
</organism>
<dbReference type="PATRIC" id="fig|408015.6.peg.1808"/>
<dbReference type="RefSeq" id="WP_046723529.1">
    <property type="nucleotide sequence ID" value="NZ_CP009922.3"/>
</dbReference>
<feature type="region of interest" description="Disordered" evidence="1">
    <location>
        <begin position="83"/>
        <end position="105"/>
    </location>
</feature>
<evidence type="ECO:0000313" key="2">
    <source>
        <dbReference type="EMBL" id="AKG43156.1"/>
    </source>
</evidence>
<feature type="region of interest" description="Disordered" evidence="1">
    <location>
        <begin position="468"/>
        <end position="493"/>
    </location>
</feature>
<dbReference type="Gene3D" id="3.40.50.10320">
    <property type="entry name" value="LmbE-like"/>
    <property type="match status" value="1"/>
</dbReference>
<evidence type="ECO:0000313" key="3">
    <source>
        <dbReference type="Proteomes" id="UP000034034"/>
    </source>
</evidence>
<dbReference type="SUPFAM" id="SSF102588">
    <property type="entry name" value="LmbE-like"/>
    <property type="match status" value="1"/>
</dbReference>
<evidence type="ECO:0008006" key="4">
    <source>
        <dbReference type="Google" id="ProtNLM"/>
    </source>
</evidence>
<dbReference type="AlphaFoldDB" id="A0A0F7CNM2"/>
<dbReference type="Proteomes" id="UP000034034">
    <property type="component" value="Chromosome"/>
</dbReference>
<dbReference type="HOGENOM" id="CLU_020070_0_0_11"/>
<accession>A0A0F7CNM2</accession>
<dbReference type="EMBL" id="CP009922">
    <property type="protein sequence ID" value="AKG43156.1"/>
    <property type="molecule type" value="Genomic_DNA"/>
</dbReference>